<keyword evidence="5" id="KW-1185">Reference proteome</keyword>
<sequence length="516" mass="55451">MPGSQEGEITAASPTPTTAPTMSKLSATHHNTAPQAPSHPAEPAASVGTATRQSPETTAAHSTAFNPSFPGTTKSSAMTGDSPASPKHTQSSDPGAGACALDEYPVSQGVCMCNESYYAHSELSRALVTLHCWPQNIEVVLNSCFLETRHWVLTEGTFSGCSSISKIEQGRHVHVFMMEKKEGTCGLHLSTNSTHALYSLEVQLLQVPPNFTSINSTMLSFSCTYPLVVNISQTQPYPVVSFPTIHIPGAGDIIVNLGIFTDPQLSTPLEDRTVPLGMPLYVVLRATSSDPDRFALVANEVFASTNISKTGSVKATHHFVNNSCPVSNRLLQGLRANGVSLEVSLAFTLFRFLTSDTLYLHGRVTLCDKQAGRPCQPTCSRKNPPGRNRAWEIRAREGLERGGGWMVFGPIRISGPTGPSKPRKTWLLLAARQDKGQKRKARGPGDLTQRDPCEQRAGAGGQRGLTPDWPEVGSPRKFSSLGGPRRSDGPYRVETSDARDLPPLGAGESEARAQNN</sequence>
<dbReference type="InterPro" id="IPR042235">
    <property type="entry name" value="ZP-C_dom"/>
</dbReference>
<evidence type="ECO:0000256" key="3">
    <source>
        <dbReference type="SAM" id="MobiDB-lite"/>
    </source>
</evidence>
<dbReference type="InterPro" id="IPR055355">
    <property type="entry name" value="ZP-C"/>
</dbReference>
<dbReference type="PANTHER" id="PTHR14002:SF31">
    <property type="entry name" value="ZONA PELLUCIDA LIKE DOMAIN CONTAINING 2"/>
    <property type="match status" value="1"/>
</dbReference>
<proteinExistence type="predicted"/>
<evidence type="ECO:0000256" key="1">
    <source>
        <dbReference type="ARBA" id="ARBA00022729"/>
    </source>
</evidence>
<keyword evidence="1" id="KW-0732">Signal</keyword>
<evidence type="ECO:0000313" key="6">
    <source>
        <dbReference type="RefSeq" id="XP_008564215.1"/>
    </source>
</evidence>
<feature type="domain" description="ZP" evidence="4">
    <location>
        <begin position="131"/>
        <end position="386"/>
    </location>
</feature>
<dbReference type="PANTHER" id="PTHR14002">
    <property type="entry name" value="ENDOGLIN/TGF-BETA RECEPTOR TYPE III"/>
    <property type="match status" value="1"/>
</dbReference>
<feature type="region of interest" description="Disordered" evidence="3">
    <location>
        <begin position="1"/>
        <end position="96"/>
    </location>
</feature>
<dbReference type="PROSITE" id="PS51034">
    <property type="entry name" value="ZP_2"/>
    <property type="match status" value="1"/>
</dbReference>
<evidence type="ECO:0000256" key="2">
    <source>
        <dbReference type="ARBA" id="ARBA00023157"/>
    </source>
</evidence>
<feature type="compositionally biased region" description="Polar residues" evidence="3">
    <location>
        <begin position="48"/>
        <end position="79"/>
    </location>
</feature>
<gene>
    <name evidence="6" type="primary">LOC103585115</name>
</gene>
<dbReference type="Gene3D" id="2.60.40.3210">
    <property type="entry name" value="Zona pellucida, ZP-N domain"/>
    <property type="match status" value="1"/>
</dbReference>
<keyword evidence="2" id="KW-1015">Disulfide bond</keyword>
<evidence type="ECO:0000313" key="5">
    <source>
        <dbReference type="Proteomes" id="UP000694923"/>
    </source>
</evidence>
<feature type="compositionally biased region" description="Polar residues" evidence="3">
    <location>
        <begin position="23"/>
        <end position="35"/>
    </location>
</feature>
<feature type="compositionally biased region" description="Low complexity" evidence="3">
    <location>
        <begin position="10"/>
        <end position="21"/>
    </location>
</feature>
<evidence type="ECO:0000259" key="4">
    <source>
        <dbReference type="PROSITE" id="PS51034"/>
    </source>
</evidence>
<dbReference type="Gene3D" id="2.60.40.4100">
    <property type="entry name" value="Zona pellucida, ZP-C domain"/>
    <property type="match status" value="1"/>
</dbReference>
<dbReference type="SMART" id="SM00241">
    <property type="entry name" value="ZP"/>
    <property type="match status" value="1"/>
</dbReference>
<feature type="region of interest" description="Disordered" evidence="3">
    <location>
        <begin position="433"/>
        <end position="516"/>
    </location>
</feature>
<feature type="compositionally biased region" description="Basic and acidic residues" evidence="3">
    <location>
        <begin position="485"/>
        <end position="500"/>
    </location>
</feature>
<accession>A0ABM0Q774</accession>
<dbReference type="RefSeq" id="XP_008564215.1">
    <property type="nucleotide sequence ID" value="XM_008565993.1"/>
</dbReference>
<dbReference type="InterPro" id="IPR001507">
    <property type="entry name" value="ZP_dom"/>
</dbReference>
<dbReference type="Proteomes" id="UP000694923">
    <property type="component" value="Unplaced"/>
</dbReference>
<name>A0ABM0Q774_GALVR</name>
<dbReference type="InterPro" id="IPR055356">
    <property type="entry name" value="ZP-N"/>
</dbReference>
<dbReference type="GeneID" id="103585115"/>
<dbReference type="Pfam" id="PF23344">
    <property type="entry name" value="ZP-N"/>
    <property type="match status" value="1"/>
</dbReference>
<dbReference type="Pfam" id="PF00100">
    <property type="entry name" value="Zona_pellucida"/>
    <property type="match status" value="1"/>
</dbReference>
<reference evidence="6" key="1">
    <citation type="submission" date="2025-08" db="UniProtKB">
        <authorList>
            <consortium name="RefSeq"/>
        </authorList>
    </citation>
    <scope>IDENTIFICATION</scope>
</reference>
<protein>
    <submittedName>
        <fullName evidence="6">Pancreatic secretory granule membrane major glycoprotein GP2-like</fullName>
    </submittedName>
</protein>
<organism evidence="5 6">
    <name type="scientific">Galeopterus variegatus</name>
    <name type="common">Malayan flying lemur</name>
    <name type="synonym">Cynocephalus variegatus</name>
    <dbReference type="NCBI Taxonomy" id="482537"/>
    <lineage>
        <taxon>Eukaryota</taxon>
        <taxon>Metazoa</taxon>
        <taxon>Chordata</taxon>
        <taxon>Craniata</taxon>
        <taxon>Vertebrata</taxon>
        <taxon>Euteleostomi</taxon>
        <taxon>Mammalia</taxon>
        <taxon>Eutheria</taxon>
        <taxon>Euarchontoglires</taxon>
        <taxon>Dermoptera</taxon>
        <taxon>Cynocephalidae</taxon>
        <taxon>Galeopterus</taxon>
    </lineage>
</organism>